<keyword evidence="3 6" id="KW-0547">Nucleotide-binding</keyword>
<keyword evidence="4 6" id="KW-0067">ATP-binding</keyword>
<keyword evidence="5 6" id="KW-0520">NAD</keyword>
<feature type="domain" description="NAD/GMP synthase" evidence="8">
    <location>
        <begin position="37"/>
        <end position="278"/>
    </location>
</feature>
<organism evidence="9 10">
    <name type="scientific">Halomarina halobia</name>
    <dbReference type="NCBI Taxonomy" id="3033386"/>
    <lineage>
        <taxon>Archaea</taxon>
        <taxon>Methanobacteriati</taxon>
        <taxon>Methanobacteriota</taxon>
        <taxon>Stenosarchaea group</taxon>
        <taxon>Halobacteria</taxon>
        <taxon>Halobacteriales</taxon>
        <taxon>Natronomonadaceae</taxon>
        <taxon>Halomarina</taxon>
    </lineage>
</organism>
<dbReference type="CDD" id="cd00553">
    <property type="entry name" value="NAD_synthase"/>
    <property type="match status" value="1"/>
</dbReference>
<dbReference type="NCBIfam" id="TIGR00552">
    <property type="entry name" value="nadE"/>
    <property type="match status" value="1"/>
</dbReference>
<keyword evidence="2 6" id="KW-0436">Ligase</keyword>
<evidence type="ECO:0000256" key="1">
    <source>
        <dbReference type="ARBA" id="ARBA00004790"/>
    </source>
</evidence>
<dbReference type="AlphaFoldDB" id="A0ABD6ADC6"/>
<dbReference type="InterPro" id="IPR003694">
    <property type="entry name" value="NAD_synthase"/>
</dbReference>
<dbReference type="NCBIfam" id="NF010587">
    <property type="entry name" value="PRK13980.1"/>
    <property type="match status" value="1"/>
</dbReference>
<reference evidence="9 10" key="1">
    <citation type="journal article" date="2019" name="Int. J. Syst. Evol. Microbiol.">
        <title>The Global Catalogue of Microorganisms (GCM) 10K type strain sequencing project: providing services to taxonomists for standard genome sequencing and annotation.</title>
        <authorList>
            <consortium name="The Broad Institute Genomics Platform"/>
            <consortium name="The Broad Institute Genome Sequencing Center for Infectious Disease"/>
            <person name="Wu L."/>
            <person name="Ma J."/>
        </authorList>
    </citation>
    <scope>NUCLEOTIDE SEQUENCE [LARGE SCALE GENOMIC DNA]</scope>
    <source>
        <strain evidence="9 10">PSR21</strain>
    </source>
</reference>
<proteinExistence type="inferred from homology"/>
<dbReference type="Gene3D" id="3.40.50.620">
    <property type="entry name" value="HUPs"/>
    <property type="match status" value="1"/>
</dbReference>
<dbReference type="Pfam" id="PF02540">
    <property type="entry name" value="NAD_synthase"/>
    <property type="match status" value="1"/>
</dbReference>
<evidence type="ECO:0000256" key="3">
    <source>
        <dbReference type="ARBA" id="ARBA00022741"/>
    </source>
</evidence>
<dbReference type="EMBL" id="JBHTBF010000003">
    <property type="protein sequence ID" value="MFC7318558.1"/>
    <property type="molecule type" value="Genomic_DNA"/>
</dbReference>
<evidence type="ECO:0000313" key="10">
    <source>
        <dbReference type="Proteomes" id="UP001596547"/>
    </source>
</evidence>
<evidence type="ECO:0000256" key="6">
    <source>
        <dbReference type="RuleBase" id="RU003811"/>
    </source>
</evidence>
<dbReference type="GeneID" id="79317257"/>
<dbReference type="SUPFAM" id="SSF52402">
    <property type="entry name" value="Adenine nucleotide alpha hydrolases-like"/>
    <property type="match status" value="1"/>
</dbReference>
<dbReference type="GO" id="GO:0008795">
    <property type="term" value="F:NAD+ synthase activity"/>
    <property type="evidence" value="ECO:0007669"/>
    <property type="project" value="UniProtKB-EC"/>
</dbReference>
<evidence type="ECO:0000313" key="9">
    <source>
        <dbReference type="EMBL" id="MFC7318558.1"/>
    </source>
</evidence>
<evidence type="ECO:0000256" key="4">
    <source>
        <dbReference type="ARBA" id="ARBA00022840"/>
    </source>
</evidence>
<dbReference type="Proteomes" id="UP001596547">
    <property type="component" value="Unassembled WGS sequence"/>
</dbReference>
<name>A0ABD6ADC6_9EURY</name>
<accession>A0ABD6ADC6</accession>
<evidence type="ECO:0000259" key="8">
    <source>
        <dbReference type="Pfam" id="PF02540"/>
    </source>
</evidence>
<dbReference type="InterPro" id="IPR014729">
    <property type="entry name" value="Rossmann-like_a/b/a_fold"/>
</dbReference>
<dbReference type="GO" id="GO:0009435">
    <property type="term" value="P:NAD+ biosynthetic process"/>
    <property type="evidence" value="ECO:0007669"/>
    <property type="project" value="UniProtKB-ARBA"/>
</dbReference>
<dbReference type="PANTHER" id="PTHR23090">
    <property type="entry name" value="NH 3 /GLUTAMINE-DEPENDENT NAD + SYNTHETASE"/>
    <property type="match status" value="1"/>
</dbReference>
<dbReference type="InterPro" id="IPR022310">
    <property type="entry name" value="NAD/GMP_synthase"/>
</dbReference>
<protein>
    <recommendedName>
        <fullName evidence="7">NH(3)-dependent NAD(+) synthetase</fullName>
        <ecNumber evidence="7">6.3.1.5</ecNumber>
    </recommendedName>
</protein>
<comment type="catalytic activity">
    <reaction evidence="7">
        <text>deamido-NAD(+) + NH4(+) + ATP = AMP + diphosphate + NAD(+) + H(+)</text>
        <dbReference type="Rhea" id="RHEA:21188"/>
        <dbReference type="ChEBI" id="CHEBI:15378"/>
        <dbReference type="ChEBI" id="CHEBI:28938"/>
        <dbReference type="ChEBI" id="CHEBI:30616"/>
        <dbReference type="ChEBI" id="CHEBI:33019"/>
        <dbReference type="ChEBI" id="CHEBI:57540"/>
        <dbReference type="ChEBI" id="CHEBI:58437"/>
        <dbReference type="ChEBI" id="CHEBI:456215"/>
        <dbReference type="EC" id="6.3.1.5"/>
    </reaction>
</comment>
<keyword evidence="10" id="KW-1185">Reference proteome</keyword>
<dbReference type="RefSeq" id="WP_276306600.1">
    <property type="nucleotide sequence ID" value="NZ_CP119993.1"/>
</dbReference>
<dbReference type="GO" id="GO:0005524">
    <property type="term" value="F:ATP binding"/>
    <property type="evidence" value="ECO:0007669"/>
    <property type="project" value="UniProtKB-KW"/>
</dbReference>
<evidence type="ECO:0000256" key="7">
    <source>
        <dbReference type="RuleBase" id="RU003812"/>
    </source>
</evidence>
<gene>
    <name evidence="9" type="ORF">ACFQPE_17415</name>
</gene>
<comment type="pathway">
    <text evidence="1">Cofactor biosynthesis; NAD(+) biosynthesis.</text>
</comment>
<sequence>MDIEYTDVEWDEYDNRVGRAFDGFLTASDDLETVRAEAVAFIGETVAAAGADGVVVAMSGGVDSTLTAALAVEAVGGENVLGLALPYKKTDGRHTNEARTMAEGLGIEFRAVSLRPVLDRFEDLIAPAIDPDGDVRTIGNVIARLRMLCAYYAANAGNRLVLGTSNRSELLLGYFTKHGDGAADLYPIGDLYKREVRALADRVGLPQRLLYKEPTAGLWTGQTDRDELGAPYDAIDPILHSLVERDRGIDETAERLGADRRTVEGIARRCVETWHKRSPMPTPGRGER</sequence>
<dbReference type="PANTHER" id="PTHR23090:SF9">
    <property type="entry name" value="GLUTAMINE-DEPENDENT NAD(+) SYNTHETASE"/>
    <property type="match status" value="1"/>
</dbReference>
<evidence type="ECO:0000256" key="2">
    <source>
        <dbReference type="ARBA" id="ARBA00022598"/>
    </source>
</evidence>
<comment type="similarity">
    <text evidence="6">Belongs to the NAD synthetase family.</text>
</comment>
<evidence type="ECO:0000256" key="5">
    <source>
        <dbReference type="ARBA" id="ARBA00023027"/>
    </source>
</evidence>
<dbReference type="EC" id="6.3.1.5" evidence="7"/>
<comment type="caution">
    <text evidence="9">The sequence shown here is derived from an EMBL/GenBank/DDBJ whole genome shotgun (WGS) entry which is preliminary data.</text>
</comment>